<organism evidence="2 3">
    <name type="scientific">Methylocystis iwaonis</name>
    <dbReference type="NCBI Taxonomy" id="2885079"/>
    <lineage>
        <taxon>Bacteria</taxon>
        <taxon>Pseudomonadati</taxon>
        <taxon>Pseudomonadota</taxon>
        <taxon>Alphaproteobacteria</taxon>
        <taxon>Hyphomicrobiales</taxon>
        <taxon>Methylocystaceae</taxon>
        <taxon>Methylocystis</taxon>
    </lineage>
</organism>
<protein>
    <recommendedName>
        <fullName evidence="1">Anti-sigma factor NepR domain-containing protein</fullName>
    </recommendedName>
</protein>
<reference evidence="2 3" key="1">
    <citation type="journal article" date="2023" name="Int. J. Syst. Evol. Microbiol.">
        <title>Methylocystis iwaonis sp. nov., a type II methane-oxidizing bacterium from surface soil of a rice paddy field in Japan, and emended description of the genus Methylocystis (ex Whittenbury et al. 1970) Bowman et al. 1993.</title>
        <authorList>
            <person name="Kaise H."/>
            <person name="Sawadogo J.B."/>
            <person name="Alam M.S."/>
            <person name="Ueno C."/>
            <person name="Dianou D."/>
            <person name="Shinjo R."/>
            <person name="Asakawa S."/>
        </authorList>
    </citation>
    <scope>NUCLEOTIDE SEQUENCE [LARGE SCALE GENOMIC DNA]</scope>
    <source>
        <strain evidence="2 3">SS37A-Re</strain>
    </source>
</reference>
<feature type="domain" description="Anti-sigma factor NepR" evidence="1">
    <location>
        <begin position="127"/>
        <end position="157"/>
    </location>
</feature>
<keyword evidence="3" id="KW-1185">Reference proteome</keyword>
<dbReference type="EMBL" id="AP027142">
    <property type="protein sequence ID" value="BDV32718.1"/>
    <property type="molecule type" value="Genomic_DNA"/>
</dbReference>
<evidence type="ECO:0000313" key="3">
    <source>
        <dbReference type="Proteomes" id="UP001317629"/>
    </source>
</evidence>
<evidence type="ECO:0000259" key="1">
    <source>
        <dbReference type="Pfam" id="PF18557"/>
    </source>
</evidence>
<accession>A0ABM8E4I5</accession>
<dbReference type="InterPro" id="IPR041649">
    <property type="entry name" value="NepR"/>
</dbReference>
<sequence>MRPASKQSAQFKEPIRERGVLLSVQRTIPRDEIGPPQKIMTLPIGGSMAKNNPENVVARVQYGQDQPRAETRHSPGALQPGMAVFAGGLQADDGPRRGSETSVRKNGVTLCSAKITRSPHHVDFGDALGKELRNLYDDLVAQPVPERFLNLLNQLEKNVVSSGLSNSAPGERE</sequence>
<gene>
    <name evidence="2" type="ORF">SS37A_02470</name>
</gene>
<dbReference type="Pfam" id="PF18557">
    <property type="entry name" value="NepR"/>
    <property type="match status" value="1"/>
</dbReference>
<evidence type="ECO:0000313" key="2">
    <source>
        <dbReference type="EMBL" id="BDV32718.1"/>
    </source>
</evidence>
<name>A0ABM8E4I5_9HYPH</name>
<dbReference type="Proteomes" id="UP001317629">
    <property type="component" value="Chromosome"/>
</dbReference>
<proteinExistence type="predicted"/>